<gene>
    <name evidence="2" type="ORF">UFOVP27_117</name>
</gene>
<name>A0A6J5KJB8_9CAUD</name>
<dbReference type="EMBL" id="LR796157">
    <property type="protein sequence ID" value="CAB4122234.1"/>
    <property type="molecule type" value="Genomic_DNA"/>
</dbReference>
<feature type="region of interest" description="Disordered" evidence="1">
    <location>
        <begin position="50"/>
        <end position="90"/>
    </location>
</feature>
<evidence type="ECO:0000256" key="1">
    <source>
        <dbReference type="SAM" id="MobiDB-lite"/>
    </source>
</evidence>
<feature type="compositionally biased region" description="Basic residues" evidence="1">
    <location>
        <begin position="76"/>
        <end position="90"/>
    </location>
</feature>
<proteinExistence type="predicted"/>
<reference evidence="2" key="1">
    <citation type="submission" date="2020-04" db="EMBL/GenBank/DDBJ databases">
        <authorList>
            <person name="Chiriac C."/>
            <person name="Salcher M."/>
            <person name="Ghai R."/>
            <person name="Kavagutti S V."/>
        </authorList>
    </citation>
    <scope>NUCLEOTIDE SEQUENCE</scope>
</reference>
<feature type="compositionally biased region" description="Basic and acidic residues" evidence="1">
    <location>
        <begin position="53"/>
        <end position="75"/>
    </location>
</feature>
<evidence type="ECO:0000313" key="2">
    <source>
        <dbReference type="EMBL" id="CAB4122234.1"/>
    </source>
</evidence>
<protein>
    <submittedName>
        <fullName evidence="2">Uncharacterized protein</fullName>
    </submittedName>
</protein>
<organism evidence="2">
    <name type="scientific">uncultured Caudovirales phage</name>
    <dbReference type="NCBI Taxonomy" id="2100421"/>
    <lineage>
        <taxon>Viruses</taxon>
        <taxon>Duplodnaviria</taxon>
        <taxon>Heunggongvirae</taxon>
        <taxon>Uroviricota</taxon>
        <taxon>Caudoviricetes</taxon>
        <taxon>Peduoviridae</taxon>
        <taxon>Maltschvirus</taxon>
        <taxon>Maltschvirus maltsch</taxon>
    </lineage>
</organism>
<accession>A0A6J5KJB8</accession>
<sequence length="90" mass="10209">MANVDKYLKIHEQVVSQAEAVEGAKQRGKGTTPQANKYISRQWALIGANAPKSLKEADPKDVDWDRVKKDREKAKASRKKREMKKKGFVV</sequence>